<reference evidence="2" key="1">
    <citation type="journal article" date="2020" name="Microbiol. Resour. Announc.">
        <title>Draft Genome Sequences of Thiorhodococcus mannitoliphagus and Thiorhodococcus minor, Purple Sulfur Photosynthetic Bacteria in the Gammaproteobacterial Family Chromatiaceae.</title>
        <authorList>
            <person name="Aviles F.A."/>
            <person name="Meyer T.E."/>
            <person name="Kyndt J.A."/>
        </authorList>
    </citation>
    <scope>NUCLEOTIDE SEQUENCE [LARGE SCALE GENOMIC DNA]</scope>
    <source>
        <strain evidence="2">DSM 18266</strain>
    </source>
</reference>
<keyword evidence="2" id="KW-1185">Reference proteome</keyword>
<reference evidence="1 2" key="2">
    <citation type="submission" date="2020-02" db="EMBL/GenBank/DDBJ databases">
        <title>Genome sequences of Thiorhodococcus mannitoliphagus and Thiorhodococcus minor, purple sulfur photosynthetic bacteria in the gammaproteobacterial family, Chromatiaceae.</title>
        <authorList>
            <person name="Aviles F.A."/>
            <person name="Meyer T.E."/>
            <person name="Kyndt J.A."/>
        </authorList>
    </citation>
    <scope>NUCLEOTIDE SEQUENCE [LARGE SCALE GENOMIC DNA]</scope>
    <source>
        <strain evidence="1 2">DSM 18266</strain>
    </source>
</reference>
<dbReference type="RefSeq" id="WP_164654242.1">
    <property type="nucleotide sequence ID" value="NZ_JAAIJR010000045.1"/>
</dbReference>
<gene>
    <name evidence="1" type="ORF">G3480_12585</name>
</gene>
<evidence type="ECO:0000313" key="2">
    <source>
        <dbReference type="Proteomes" id="UP000471640"/>
    </source>
</evidence>
<organism evidence="1 2">
    <name type="scientific">Thiorhodococcus mannitoliphagus</name>
    <dbReference type="NCBI Taxonomy" id="329406"/>
    <lineage>
        <taxon>Bacteria</taxon>
        <taxon>Pseudomonadati</taxon>
        <taxon>Pseudomonadota</taxon>
        <taxon>Gammaproteobacteria</taxon>
        <taxon>Chromatiales</taxon>
        <taxon>Chromatiaceae</taxon>
        <taxon>Thiorhodococcus</taxon>
    </lineage>
</organism>
<dbReference type="EMBL" id="JAAIJR010000045">
    <property type="protein sequence ID" value="NEX21139.1"/>
    <property type="molecule type" value="Genomic_DNA"/>
</dbReference>
<dbReference type="Proteomes" id="UP000471640">
    <property type="component" value="Unassembled WGS sequence"/>
</dbReference>
<proteinExistence type="predicted"/>
<name>A0A6P1DTL3_9GAMM</name>
<evidence type="ECO:0000313" key="1">
    <source>
        <dbReference type="EMBL" id="NEX21139.1"/>
    </source>
</evidence>
<dbReference type="AlphaFoldDB" id="A0A6P1DTL3"/>
<accession>A0A6P1DTL3</accession>
<comment type="caution">
    <text evidence="1">The sequence shown here is derived from an EMBL/GenBank/DDBJ whole genome shotgun (WGS) entry which is preliminary data.</text>
</comment>
<protein>
    <submittedName>
        <fullName evidence="1">Uncharacterized protein</fullName>
    </submittedName>
</protein>
<sequence>MTKLNTEIKAHRDALVPGISPGIASLVRQEASRWREAASANQWAVLSLRQDRVLDSRPPLGSLGAPKLVSH</sequence>